<proteinExistence type="predicted"/>
<dbReference type="Proteomes" id="UP000320421">
    <property type="component" value="Chromosome"/>
</dbReference>
<organism evidence="1 2">
    <name type="scientific">Gimesia chilikensis</name>
    <dbReference type="NCBI Taxonomy" id="2605989"/>
    <lineage>
        <taxon>Bacteria</taxon>
        <taxon>Pseudomonadati</taxon>
        <taxon>Planctomycetota</taxon>
        <taxon>Planctomycetia</taxon>
        <taxon>Planctomycetales</taxon>
        <taxon>Planctomycetaceae</taxon>
        <taxon>Gimesia</taxon>
    </lineage>
</organism>
<gene>
    <name evidence="1" type="ORF">HG66A1_39640</name>
</gene>
<evidence type="ECO:0000313" key="1">
    <source>
        <dbReference type="EMBL" id="QDT22157.1"/>
    </source>
</evidence>
<dbReference type="EMBL" id="CP036266">
    <property type="protein sequence ID" value="QDT22157.1"/>
    <property type="molecule type" value="Genomic_DNA"/>
</dbReference>
<accession>A0A517PS06</accession>
<name>A0A517PS06_9PLAN</name>
<dbReference type="RefSeq" id="WP_145187574.1">
    <property type="nucleotide sequence ID" value="NZ_CP036266.1"/>
</dbReference>
<reference evidence="1 2" key="1">
    <citation type="submission" date="2019-02" db="EMBL/GenBank/DDBJ databases">
        <title>Deep-cultivation of Planctomycetes and their phenomic and genomic characterization uncovers novel biology.</title>
        <authorList>
            <person name="Wiegand S."/>
            <person name="Jogler M."/>
            <person name="Boedeker C."/>
            <person name="Pinto D."/>
            <person name="Vollmers J."/>
            <person name="Rivas-Marin E."/>
            <person name="Kohn T."/>
            <person name="Peeters S.H."/>
            <person name="Heuer A."/>
            <person name="Rast P."/>
            <person name="Oberbeckmann S."/>
            <person name="Bunk B."/>
            <person name="Jeske O."/>
            <person name="Meyerdierks A."/>
            <person name="Storesund J.E."/>
            <person name="Kallscheuer N."/>
            <person name="Luecker S."/>
            <person name="Lage O.M."/>
            <person name="Pohl T."/>
            <person name="Merkel B.J."/>
            <person name="Hornburger P."/>
            <person name="Mueller R.-W."/>
            <person name="Bruemmer F."/>
            <person name="Labrenz M."/>
            <person name="Spormann A.M."/>
            <person name="Op den Camp H."/>
            <person name="Overmann J."/>
            <person name="Amann R."/>
            <person name="Jetten M.S.M."/>
            <person name="Mascher T."/>
            <person name="Medema M.H."/>
            <person name="Devos D.P."/>
            <person name="Kaster A.-K."/>
            <person name="Ovreas L."/>
            <person name="Rohde M."/>
            <person name="Galperin M.Y."/>
            <person name="Jogler C."/>
        </authorList>
    </citation>
    <scope>NUCLEOTIDE SEQUENCE [LARGE SCALE GENOMIC DNA]</scope>
    <source>
        <strain evidence="1 2">HG66A1</strain>
    </source>
</reference>
<dbReference type="AlphaFoldDB" id="A0A517PS06"/>
<keyword evidence="2" id="KW-1185">Reference proteome</keyword>
<evidence type="ECO:0000313" key="2">
    <source>
        <dbReference type="Proteomes" id="UP000320421"/>
    </source>
</evidence>
<dbReference type="OrthoDB" id="287432at2"/>
<sequence>MMQTALQVLDREYLEARCALLELAAALDRVDRAHDHEEAANNFQDSRLDQLNQAIKILSEESHLPNRSERLLLLFSDLD</sequence>
<protein>
    <submittedName>
        <fullName evidence="1">Uncharacterized protein</fullName>
    </submittedName>
</protein>
<accession>A0A5A8BMJ0</accession>